<accession>D2RF26</accession>
<keyword evidence="1" id="KW-1133">Transmembrane helix</keyword>
<dbReference type="PaxDb" id="572546-Arcpr_1674"/>
<keyword evidence="1" id="KW-0812">Transmembrane</keyword>
<protein>
    <submittedName>
        <fullName evidence="2">Uncharacterized protein</fullName>
    </submittedName>
</protein>
<name>D2RF26_ARCPA</name>
<dbReference type="KEGG" id="apo:Arcpr_1674"/>
<dbReference type="EMBL" id="CP001857">
    <property type="protein sequence ID" value="ADB58720.1"/>
    <property type="molecule type" value="Genomic_DNA"/>
</dbReference>
<dbReference type="HOGENOM" id="CLU_2419862_0_0_2"/>
<gene>
    <name evidence="2" type="ordered locus">Arcpr_1674</name>
</gene>
<dbReference type="GeneID" id="8740367"/>
<dbReference type="STRING" id="572546.Arcpr_1674"/>
<dbReference type="Proteomes" id="UP000001901">
    <property type="component" value="Chromosome"/>
</dbReference>
<keyword evidence="3" id="KW-1185">Reference proteome</keyword>
<keyword evidence="1" id="KW-0472">Membrane</keyword>
<dbReference type="AlphaFoldDB" id="D2RF26"/>
<evidence type="ECO:0000313" key="2">
    <source>
        <dbReference type="EMBL" id="ADB58720.1"/>
    </source>
</evidence>
<proteinExistence type="predicted"/>
<feature type="transmembrane region" description="Helical" evidence="1">
    <location>
        <begin position="14"/>
        <end position="37"/>
    </location>
</feature>
<reference evidence="2 3" key="1">
    <citation type="journal article" date="2010" name="Stand. Genomic Sci.">
        <title>Complete genome sequence of Archaeoglobus profundus type strain (AV18).</title>
        <authorList>
            <person name="von Jan M."/>
            <person name="Lapidus A."/>
            <person name="Del Rio T.G."/>
            <person name="Copeland A."/>
            <person name="Tice H."/>
            <person name="Cheng J.F."/>
            <person name="Lucas S."/>
            <person name="Chen F."/>
            <person name="Nolan M."/>
            <person name="Goodwin L."/>
            <person name="Han C."/>
            <person name="Pitluck S."/>
            <person name="Liolios K."/>
            <person name="Ivanova N."/>
            <person name="Mavromatis K."/>
            <person name="Ovchinnikova G."/>
            <person name="Chertkov O."/>
            <person name="Pati A."/>
            <person name="Chen A."/>
            <person name="Palaniappan K."/>
            <person name="Land M."/>
            <person name="Hauser L."/>
            <person name="Chang Y.J."/>
            <person name="Jeffries C.D."/>
            <person name="Saunders E."/>
            <person name="Brettin T."/>
            <person name="Detter J.C."/>
            <person name="Chain P."/>
            <person name="Eichinger K."/>
            <person name="Huber H."/>
            <person name="Spring S."/>
            <person name="Rohde M."/>
            <person name="Goker M."/>
            <person name="Wirth R."/>
            <person name="Woyke T."/>
            <person name="Bristow J."/>
            <person name="Eisen J.A."/>
            <person name="Markowitz V."/>
            <person name="Hugenholtz P."/>
            <person name="Kyrpides N.C."/>
            <person name="Klenk H.P."/>
        </authorList>
    </citation>
    <scope>NUCLEOTIDE SEQUENCE [LARGE SCALE GENOMIC DNA]</scope>
    <source>
        <strain evidence="3">DSM 5631 / JCM 9629 / NBRC 100127 / Av18</strain>
    </source>
</reference>
<organism evidence="2 3">
    <name type="scientific">Archaeoglobus profundus (strain DSM 5631 / JCM 9629 / NBRC 100127 / Av18)</name>
    <dbReference type="NCBI Taxonomy" id="572546"/>
    <lineage>
        <taxon>Archaea</taxon>
        <taxon>Methanobacteriati</taxon>
        <taxon>Methanobacteriota</taxon>
        <taxon>Archaeoglobi</taxon>
        <taxon>Archaeoglobales</taxon>
        <taxon>Archaeoglobaceae</taxon>
        <taxon>Archaeoglobus</taxon>
    </lineage>
</organism>
<sequence>MAMLTWTVPADSPLAHLLALIFFGAWAWVGVNMAFSFRNFEMACKKHNLNDVEVFFKPYKKYPDEVKRLAWRSWFSLAFWVLCTKLLMYGG</sequence>
<evidence type="ECO:0000256" key="1">
    <source>
        <dbReference type="SAM" id="Phobius"/>
    </source>
</evidence>
<evidence type="ECO:0000313" key="3">
    <source>
        <dbReference type="Proteomes" id="UP000001901"/>
    </source>
</evidence>
<dbReference type="RefSeq" id="WP_012941055.1">
    <property type="nucleotide sequence ID" value="NC_013741.1"/>
</dbReference>